<evidence type="ECO:0000313" key="9">
    <source>
        <dbReference type="EMBL" id="PWJ92089.1"/>
    </source>
</evidence>
<evidence type="ECO:0000259" key="8">
    <source>
        <dbReference type="PROSITE" id="PS50928"/>
    </source>
</evidence>
<evidence type="ECO:0000256" key="3">
    <source>
        <dbReference type="ARBA" id="ARBA00022475"/>
    </source>
</evidence>
<reference evidence="9 10" key="1">
    <citation type="submission" date="2018-05" db="EMBL/GenBank/DDBJ databases">
        <title>Genomic Encyclopedia of Type Strains, Phase IV (KMG-IV): sequencing the most valuable type-strain genomes for metagenomic binning, comparative biology and taxonomic classification.</title>
        <authorList>
            <person name="Goeker M."/>
        </authorList>
    </citation>
    <scope>NUCLEOTIDE SEQUENCE [LARGE SCALE GENOMIC DNA]</scope>
    <source>
        <strain evidence="9 10">DSM 24906</strain>
    </source>
</reference>
<organism evidence="9 10">
    <name type="scientific">Oceanotoga teriensis</name>
    <dbReference type="NCBI Taxonomy" id="515440"/>
    <lineage>
        <taxon>Bacteria</taxon>
        <taxon>Thermotogati</taxon>
        <taxon>Thermotogota</taxon>
        <taxon>Thermotogae</taxon>
        <taxon>Petrotogales</taxon>
        <taxon>Petrotogaceae</taxon>
        <taxon>Oceanotoga</taxon>
    </lineage>
</organism>
<feature type="transmembrane region" description="Helical" evidence="7">
    <location>
        <begin position="12"/>
        <end position="37"/>
    </location>
</feature>
<dbReference type="RefSeq" id="WP_206050566.1">
    <property type="nucleotide sequence ID" value="NZ_JAMHJO010000002.1"/>
</dbReference>
<dbReference type="AlphaFoldDB" id="A0AA45C6G1"/>
<keyword evidence="5 7" id="KW-1133">Transmembrane helix</keyword>
<comment type="subcellular location">
    <subcellularLocation>
        <location evidence="1 7">Cell membrane</location>
        <topology evidence="1 7">Multi-pass membrane protein</topology>
    </subcellularLocation>
</comment>
<name>A0AA45C6G1_9BACT</name>
<keyword evidence="10" id="KW-1185">Reference proteome</keyword>
<evidence type="ECO:0000256" key="2">
    <source>
        <dbReference type="ARBA" id="ARBA00022448"/>
    </source>
</evidence>
<evidence type="ECO:0000256" key="5">
    <source>
        <dbReference type="ARBA" id="ARBA00022989"/>
    </source>
</evidence>
<dbReference type="InterPro" id="IPR035906">
    <property type="entry name" value="MetI-like_sf"/>
</dbReference>
<feature type="domain" description="ABC transmembrane type-1" evidence="8">
    <location>
        <begin position="168"/>
        <end position="376"/>
    </location>
</feature>
<evidence type="ECO:0000256" key="7">
    <source>
        <dbReference type="RuleBase" id="RU363032"/>
    </source>
</evidence>
<dbReference type="Gene3D" id="1.10.3720.10">
    <property type="entry name" value="MetI-like"/>
    <property type="match status" value="2"/>
</dbReference>
<keyword evidence="4 7" id="KW-0812">Transmembrane</keyword>
<dbReference type="Proteomes" id="UP000245921">
    <property type="component" value="Unassembled WGS sequence"/>
</dbReference>
<keyword evidence="9" id="KW-0762">Sugar transport</keyword>
<feature type="transmembrane region" description="Helical" evidence="7">
    <location>
        <begin position="163"/>
        <end position="190"/>
    </location>
</feature>
<evidence type="ECO:0000256" key="1">
    <source>
        <dbReference type="ARBA" id="ARBA00004651"/>
    </source>
</evidence>
<proteinExistence type="inferred from homology"/>
<feature type="transmembrane region" description="Helical" evidence="7">
    <location>
        <begin position="253"/>
        <end position="275"/>
    </location>
</feature>
<dbReference type="InterPro" id="IPR051393">
    <property type="entry name" value="ABC_transporter_permease"/>
</dbReference>
<protein>
    <submittedName>
        <fullName evidence="9">ABC-type sugar transport system permease subunit</fullName>
    </submittedName>
</protein>
<evidence type="ECO:0000256" key="4">
    <source>
        <dbReference type="ARBA" id="ARBA00022692"/>
    </source>
</evidence>
<evidence type="ECO:0000313" key="10">
    <source>
        <dbReference type="Proteomes" id="UP000245921"/>
    </source>
</evidence>
<evidence type="ECO:0000256" key="6">
    <source>
        <dbReference type="ARBA" id="ARBA00023136"/>
    </source>
</evidence>
<dbReference type="PROSITE" id="PS50928">
    <property type="entry name" value="ABC_TM1"/>
    <property type="match status" value="1"/>
</dbReference>
<feature type="transmembrane region" description="Helical" evidence="7">
    <location>
        <begin position="353"/>
        <end position="376"/>
    </location>
</feature>
<sequence length="386" mass="44491">MKNYKENFYGYLFISPVIILLITFMLYPIMMTFIYSFTDYNSTKNKQFEMPIIPEDSIQFYIGEFIDDIKKENLNNYIDSFNMLDFIQNELGIKLNDKQIKIIKNSKINIEKLFEDFYNRELSSQTTVKKFLNNYINGASSAFKYKPKFIGLDNYIQAYNDEYFWIALGNALLFCLIVVPIQTFLALLLAIASNQKIHGINFFKASFFIPSITSSAAISMIFSLIYSKAGILNRMLGIFGIPQIDWLNNPTTALGAIMAMNIWTTAGYFMITYLAGLQNIPNELYEAAKIDGAKNTTMFFKIIIPLLKNQSIYVITIGIISTLQVFDQIYMLIKNLRNITLSFYIYKNAFEYGQMGYASTLGVILFFIVLIITSIFKKTFKEESVI</sequence>
<keyword evidence="6 7" id="KW-0472">Membrane</keyword>
<comment type="caution">
    <text evidence="9">The sequence shown here is derived from an EMBL/GenBank/DDBJ whole genome shotgun (WGS) entry which is preliminary data.</text>
</comment>
<dbReference type="SUPFAM" id="SSF160964">
    <property type="entry name" value="MalF N-terminal region-like"/>
    <property type="match status" value="1"/>
</dbReference>
<comment type="similarity">
    <text evidence="7">Belongs to the binding-protein-dependent transport system permease family.</text>
</comment>
<dbReference type="InterPro" id="IPR000515">
    <property type="entry name" value="MetI-like"/>
</dbReference>
<gene>
    <name evidence="9" type="ORF">C7380_11082</name>
</gene>
<dbReference type="PANTHER" id="PTHR30193:SF37">
    <property type="entry name" value="INNER MEMBRANE ABC TRANSPORTER PERMEASE PROTEIN YCJO"/>
    <property type="match status" value="1"/>
</dbReference>
<keyword evidence="3" id="KW-1003">Cell membrane</keyword>
<dbReference type="GO" id="GO:0005886">
    <property type="term" value="C:plasma membrane"/>
    <property type="evidence" value="ECO:0007669"/>
    <property type="project" value="UniProtKB-SubCell"/>
</dbReference>
<dbReference type="Pfam" id="PF00528">
    <property type="entry name" value="BPD_transp_1"/>
    <property type="match status" value="1"/>
</dbReference>
<accession>A0AA45C6G1</accession>
<dbReference type="PANTHER" id="PTHR30193">
    <property type="entry name" value="ABC TRANSPORTER PERMEASE PROTEIN"/>
    <property type="match status" value="1"/>
</dbReference>
<feature type="transmembrane region" description="Helical" evidence="7">
    <location>
        <begin position="202"/>
        <end position="226"/>
    </location>
</feature>
<dbReference type="SUPFAM" id="SSF161098">
    <property type="entry name" value="MetI-like"/>
    <property type="match status" value="1"/>
</dbReference>
<keyword evidence="2 7" id="KW-0813">Transport</keyword>
<dbReference type="EMBL" id="QGGI01000010">
    <property type="protein sequence ID" value="PWJ92089.1"/>
    <property type="molecule type" value="Genomic_DNA"/>
</dbReference>
<dbReference type="CDD" id="cd06261">
    <property type="entry name" value="TM_PBP2"/>
    <property type="match status" value="1"/>
</dbReference>
<dbReference type="GO" id="GO:0055085">
    <property type="term" value="P:transmembrane transport"/>
    <property type="evidence" value="ECO:0007669"/>
    <property type="project" value="InterPro"/>
</dbReference>